<feature type="compositionally biased region" description="Polar residues" evidence="8">
    <location>
        <begin position="25"/>
        <end position="44"/>
    </location>
</feature>
<evidence type="ECO:0000256" key="1">
    <source>
        <dbReference type="ARBA" id="ARBA00004173"/>
    </source>
</evidence>
<dbReference type="SUPFAM" id="SSF48452">
    <property type="entry name" value="TPR-like"/>
    <property type="match status" value="1"/>
</dbReference>
<dbReference type="AlphaFoldDB" id="A0A9P7QSU3"/>
<evidence type="ECO:0000256" key="4">
    <source>
        <dbReference type="ARBA" id="ARBA00007920"/>
    </source>
</evidence>
<keyword evidence="6" id="KW-0496">Mitochondrion</keyword>
<dbReference type="InterPro" id="IPR052374">
    <property type="entry name" value="SERAC1"/>
</dbReference>
<evidence type="ECO:0000256" key="3">
    <source>
        <dbReference type="ARBA" id="ARBA00004370"/>
    </source>
</evidence>
<dbReference type="PANTHER" id="PTHR48182">
    <property type="entry name" value="PROTEIN SERAC1"/>
    <property type="match status" value="1"/>
</dbReference>
<dbReference type="InterPro" id="IPR011990">
    <property type="entry name" value="TPR-like_helical_dom_sf"/>
</dbReference>
<sequence>MRRFFRRDRRKDRDKTEDRPREAPQTESPTNPTSVSQPTASTNKRPGVSLAAVASNSGSYAGHPIGLKTLHDPAEGEAVLDIIFIHGLKGHREKTWTAENAPEPWPKTLLKEEISNARVLVYGYDANVARATHIVSASRIRDHAADLLLRIRNFRHRTGGAARPIIFVCHSLGGLVCQAALSRAHKREELEEVLEATRGILFLGTPHHGSDLASWAEQLARCVGIFKQTNTAILSVLRPESEVLAEIQDDFHNILQSKTTAGFCTIHITCFFETLSLPGIGFVVPQHSATMSGKTAFGIDGNHHTMAKFSSRQDSGFIDICDQIRICIENFDRKALVVPKQPIAWPRASLELMDPVPRMPTVTKEKTKAKFLVPYAKNKDFVGRTDIFERLKSQFCHGFGDDVENARFRVCLHGLGGVGKTQVAIAYTYWLRKSRPNISIFWIHASNVDRVRQGFSEIAEVCDIPRRNDDDINVLALVKHWLERQTTDRWFLVIDNADDTSLFFDENSPTDYFGSSGTHVENTEGSLARFIPNYGNGSILVTTRNKQAGTKLVPGYLPIEVGPMNREESFQMIQEMTGAPDLSIEAAFALSTRLEHLPLAIAQAAAFMLNNSINIDQYLQILNKDNETEVQLLSRDFEAIGRDATVPRAVMATWVVSFEHIKEKNLVAAEIISLMAFFDRQSVPRKFITIYTSLQQKKHQVERYEIPRGVNLVTEDRDSDEEDGNLNEGNCDFKNRSIGKDNHQSREMSERNGTNSLHIEEALGILKAFSFIKESKNKTLEVHRLVQLATSAWLSREKLASRFISKALATIAEFFLGSSRSQAMFYQTLPHCQAVLAANAENTAVNHRLTFTIKMGMSEVYRYLGQFELSLNMMRRALDTEGLDPHDESRIKTVQFSAMTLEFLGRKEEALQTLADLVVSQPRDSATMLVTVKLLTQLYLDLEEYSKAKELLVSAIEKLEEKNSASLGNKACFRVLLAVALTKLGYTQEAEKTINQAMKLAEEACRPTSSPYESRQIMELAEILISHNKLQEAELVCNQALLGAFDRAVTTLIEARLMSKLADVLKRQGRISRAVEVQHRTVLCIRAFKELGDMEAEQTSQLALLQQETGDLESAESSMARALQLYRDIYGDIGDNVLDCLCHLGIIKFQRQKSGEGLSIIEEAHQRSLREFGPTALITKQCAEAAESCSNYGMIRTLQRSKVPVLRRQITDMRTPQTPS</sequence>
<dbReference type="GO" id="GO:0005783">
    <property type="term" value="C:endoplasmic reticulum"/>
    <property type="evidence" value="ECO:0007669"/>
    <property type="project" value="UniProtKB-SubCell"/>
</dbReference>
<feature type="compositionally biased region" description="Basic and acidic residues" evidence="8">
    <location>
        <begin position="731"/>
        <end position="750"/>
    </location>
</feature>
<keyword evidence="7" id="KW-0472">Membrane</keyword>
<dbReference type="Gene3D" id="3.40.50.1820">
    <property type="entry name" value="alpha/beta hydrolase"/>
    <property type="match status" value="1"/>
</dbReference>
<dbReference type="PANTHER" id="PTHR48182:SF2">
    <property type="entry name" value="PROTEIN SERAC1"/>
    <property type="match status" value="1"/>
</dbReference>
<dbReference type="InterPro" id="IPR027417">
    <property type="entry name" value="P-loop_NTPase"/>
</dbReference>
<dbReference type="Gene3D" id="1.25.40.10">
    <property type="entry name" value="Tetratricopeptide repeat domain"/>
    <property type="match status" value="2"/>
</dbReference>
<gene>
    <name evidence="10" type="ORF">JMJ77_009926</name>
</gene>
<evidence type="ECO:0000256" key="8">
    <source>
        <dbReference type="SAM" id="MobiDB-lite"/>
    </source>
</evidence>
<feature type="region of interest" description="Disordered" evidence="8">
    <location>
        <begin position="1"/>
        <end position="46"/>
    </location>
</feature>
<dbReference type="SUPFAM" id="SSF52540">
    <property type="entry name" value="P-loop containing nucleoside triphosphate hydrolases"/>
    <property type="match status" value="1"/>
</dbReference>
<dbReference type="GO" id="GO:0016020">
    <property type="term" value="C:membrane"/>
    <property type="evidence" value="ECO:0007669"/>
    <property type="project" value="UniProtKB-SubCell"/>
</dbReference>
<protein>
    <submittedName>
        <fullName evidence="10">Kinesin light chain</fullName>
    </submittedName>
</protein>
<evidence type="ECO:0000256" key="2">
    <source>
        <dbReference type="ARBA" id="ARBA00004240"/>
    </source>
</evidence>
<dbReference type="Proteomes" id="UP000699042">
    <property type="component" value="Unassembled WGS sequence"/>
</dbReference>
<feature type="compositionally biased region" description="Basic and acidic residues" evidence="8">
    <location>
        <begin position="11"/>
        <end position="24"/>
    </location>
</feature>
<dbReference type="Pfam" id="PF05057">
    <property type="entry name" value="DUF676"/>
    <property type="match status" value="1"/>
</dbReference>
<keyword evidence="5" id="KW-0256">Endoplasmic reticulum</keyword>
<dbReference type="EMBL" id="JAESDN010000017">
    <property type="protein sequence ID" value="KAG7040822.1"/>
    <property type="molecule type" value="Genomic_DNA"/>
</dbReference>
<reference evidence="10" key="1">
    <citation type="submission" date="2021-05" db="EMBL/GenBank/DDBJ databases">
        <title>Comparative genomics of three Colletotrichum scovillei strains and genetic complementation revealed genes involved fungal growth and virulence on chili pepper.</title>
        <authorList>
            <person name="Hsieh D.-K."/>
            <person name="Chuang S.-C."/>
            <person name="Chen C.-Y."/>
            <person name="Chao Y.-T."/>
            <person name="Lu M.-Y.J."/>
            <person name="Lee M.-H."/>
            <person name="Shih M.-C."/>
        </authorList>
    </citation>
    <scope>NUCLEOTIDE SEQUENCE</scope>
    <source>
        <strain evidence="10">Coll-153</strain>
    </source>
</reference>
<feature type="domain" description="DUF676" evidence="9">
    <location>
        <begin position="82"/>
        <end position="210"/>
    </location>
</feature>
<name>A0A9P7QSU3_9PEZI</name>
<proteinExistence type="inferred from homology"/>
<evidence type="ECO:0000256" key="7">
    <source>
        <dbReference type="ARBA" id="ARBA00023136"/>
    </source>
</evidence>
<organism evidence="10 11">
    <name type="scientific">Colletotrichum scovillei</name>
    <dbReference type="NCBI Taxonomy" id="1209932"/>
    <lineage>
        <taxon>Eukaryota</taxon>
        <taxon>Fungi</taxon>
        <taxon>Dikarya</taxon>
        <taxon>Ascomycota</taxon>
        <taxon>Pezizomycotina</taxon>
        <taxon>Sordariomycetes</taxon>
        <taxon>Hypocreomycetidae</taxon>
        <taxon>Glomerellales</taxon>
        <taxon>Glomerellaceae</taxon>
        <taxon>Colletotrichum</taxon>
        <taxon>Colletotrichum acutatum species complex</taxon>
    </lineage>
</organism>
<evidence type="ECO:0000256" key="5">
    <source>
        <dbReference type="ARBA" id="ARBA00022824"/>
    </source>
</evidence>
<dbReference type="InterPro" id="IPR007751">
    <property type="entry name" value="DUF676_lipase-like"/>
</dbReference>
<feature type="compositionally biased region" description="Basic residues" evidence="8">
    <location>
        <begin position="1"/>
        <end position="10"/>
    </location>
</feature>
<accession>A0A9P7QSU3</accession>
<dbReference type="SUPFAM" id="SSF53474">
    <property type="entry name" value="alpha/beta-Hydrolases"/>
    <property type="match status" value="1"/>
</dbReference>
<evidence type="ECO:0000313" key="10">
    <source>
        <dbReference type="EMBL" id="KAG7040822.1"/>
    </source>
</evidence>
<evidence type="ECO:0000256" key="6">
    <source>
        <dbReference type="ARBA" id="ARBA00023128"/>
    </source>
</evidence>
<feature type="region of interest" description="Disordered" evidence="8">
    <location>
        <begin position="712"/>
        <end position="752"/>
    </location>
</feature>
<evidence type="ECO:0000259" key="9">
    <source>
        <dbReference type="Pfam" id="PF05057"/>
    </source>
</evidence>
<evidence type="ECO:0000313" key="11">
    <source>
        <dbReference type="Proteomes" id="UP000699042"/>
    </source>
</evidence>
<dbReference type="Gene3D" id="3.40.50.300">
    <property type="entry name" value="P-loop containing nucleotide triphosphate hydrolases"/>
    <property type="match status" value="1"/>
</dbReference>
<comment type="caution">
    <text evidence="10">The sequence shown here is derived from an EMBL/GenBank/DDBJ whole genome shotgun (WGS) entry which is preliminary data.</text>
</comment>
<dbReference type="GO" id="GO:0005739">
    <property type="term" value="C:mitochondrion"/>
    <property type="evidence" value="ECO:0007669"/>
    <property type="project" value="UniProtKB-SubCell"/>
</dbReference>
<keyword evidence="11" id="KW-1185">Reference proteome</keyword>
<dbReference type="InterPro" id="IPR029058">
    <property type="entry name" value="AB_hydrolase_fold"/>
</dbReference>
<comment type="subcellular location">
    <subcellularLocation>
        <location evidence="2">Endoplasmic reticulum</location>
    </subcellularLocation>
    <subcellularLocation>
        <location evidence="3">Membrane</location>
    </subcellularLocation>
    <subcellularLocation>
        <location evidence="1">Mitochondrion</location>
    </subcellularLocation>
</comment>
<comment type="similarity">
    <text evidence="4">Belongs to the putative lipase ROG1 family.</text>
</comment>